<evidence type="ECO:0000259" key="5">
    <source>
        <dbReference type="PROSITE" id="PS50089"/>
    </source>
</evidence>
<protein>
    <submittedName>
        <fullName evidence="7">RING finger protein 208-like</fullName>
    </submittedName>
</protein>
<proteinExistence type="predicted"/>
<evidence type="ECO:0000256" key="4">
    <source>
        <dbReference type="PROSITE-ProRule" id="PRU00175"/>
    </source>
</evidence>
<evidence type="ECO:0000313" key="7">
    <source>
        <dbReference type="RefSeq" id="XP_013765846.1"/>
    </source>
</evidence>
<dbReference type="Proteomes" id="UP000695023">
    <property type="component" value="Unplaced"/>
</dbReference>
<dbReference type="PANTHER" id="PTHR22791">
    <property type="entry name" value="RING-TYPE DOMAIN-CONTAINING PROTEIN"/>
    <property type="match status" value="1"/>
</dbReference>
<dbReference type="PANTHER" id="PTHR22791:SF31">
    <property type="entry name" value="IM:7152348"/>
    <property type="match status" value="1"/>
</dbReference>
<dbReference type="InterPro" id="IPR001841">
    <property type="entry name" value="Znf_RING"/>
</dbReference>
<keyword evidence="6" id="KW-1185">Reference proteome</keyword>
<dbReference type="InterPro" id="IPR017907">
    <property type="entry name" value="Znf_RING_CS"/>
</dbReference>
<evidence type="ECO:0000313" key="6">
    <source>
        <dbReference type="Proteomes" id="UP000695023"/>
    </source>
</evidence>
<dbReference type="Pfam" id="PF13639">
    <property type="entry name" value="zf-RING_2"/>
    <property type="match status" value="1"/>
</dbReference>
<dbReference type="InterPro" id="IPR051435">
    <property type="entry name" value="RING_finger_E3_ubiq-ligases"/>
</dbReference>
<dbReference type="SUPFAM" id="SSF57850">
    <property type="entry name" value="RING/U-box"/>
    <property type="match status" value="1"/>
</dbReference>
<dbReference type="GeneID" id="106456188"/>
<accession>A0A9Y6J9E0</accession>
<name>A0A9Y6J9E0_9CICH</name>
<dbReference type="PROSITE" id="PS00518">
    <property type="entry name" value="ZF_RING_1"/>
    <property type="match status" value="1"/>
</dbReference>
<dbReference type="Gene3D" id="3.30.40.10">
    <property type="entry name" value="Zinc/RING finger domain, C3HC4 (zinc finger)"/>
    <property type="match status" value="1"/>
</dbReference>
<keyword evidence="3" id="KW-0862">Zinc</keyword>
<evidence type="ECO:0000256" key="3">
    <source>
        <dbReference type="ARBA" id="ARBA00022833"/>
    </source>
</evidence>
<dbReference type="GO" id="GO:0061630">
    <property type="term" value="F:ubiquitin protein ligase activity"/>
    <property type="evidence" value="ECO:0007669"/>
    <property type="project" value="TreeGrafter"/>
</dbReference>
<dbReference type="SMART" id="SM00184">
    <property type="entry name" value="RING"/>
    <property type="match status" value="1"/>
</dbReference>
<dbReference type="RefSeq" id="XP_013765846.1">
    <property type="nucleotide sequence ID" value="XM_013910392.1"/>
</dbReference>
<keyword evidence="2 4" id="KW-0863">Zinc-finger</keyword>
<reference evidence="7" key="1">
    <citation type="submission" date="2025-08" db="UniProtKB">
        <authorList>
            <consortium name="RefSeq"/>
        </authorList>
    </citation>
    <scope>IDENTIFICATION</scope>
</reference>
<dbReference type="AlphaFoldDB" id="A0A9Y6J9E0"/>
<dbReference type="PROSITE" id="PS50089">
    <property type="entry name" value="ZF_RING_2"/>
    <property type="match status" value="1"/>
</dbReference>
<dbReference type="GO" id="GO:0016567">
    <property type="term" value="P:protein ubiquitination"/>
    <property type="evidence" value="ECO:0007669"/>
    <property type="project" value="TreeGrafter"/>
</dbReference>
<evidence type="ECO:0000256" key="2">
    <source>
        <dbReference type="ARBA" id="ARBA00022771"/>
    </source>
</evidence>
<feature type="domain" description="RING-type" evidence="5">
    <location>
        <begin position="9"/>
        <end position="56"/>
    </location>
</feature>
<organism evidence="6 7">
    <name type="scientific">Pundamilia nyererei</name>
    <dbReference type="NCBI Taxonomy" id="303518"/>
    <lineage>
        <taxon>Eukaryota</taxon>
        <taxon>Metazoa</taxon>
        <taxon>Chordata</taxon>
        <taxon>Craniata</taxon>
        <taxon>Vertebrata</taxon>
        <taxon>Euteleostomi</taxon>
        <taxon>Actinopterygii</taxon>
        <taxon>Neopterygii</taxon>
        <taxon>Teleostei</taxon>
        <taxon>Neoteleostei</taxon>
        <taxon>Acanthomorphata</taxon>
        <taxon>Ovalentaria</taxon>
        <taxon>Cichlomorphae</taxon>
        <taxon>Cichliformes</taxon>
        <taxon>Cichlidae</taxon>
        <taxon>African cichlids</taxon>
        <taxon>Pseudocrenilabrinae</taxon>
        <taxon>Haplochromini</taxon>
        <taxon>Pundamilia</taxon>
    </lineage>
</organism>
<gene>
    <name evidence="7" type="primary">LOC106456188</name>
</gene>
<evidence type="ECO:0000256" key="1">
    <source>
        <dbReference type="ARBA" id="ARBA00022723"/>
    </source>
</evidence>
<sequence>MVTAEELECCVCCYEYSRSNRIPRVLHCNHTFCAPCLERMSKLEGAMYTVSCPLCRWITCTRASLTLPGALWVNTEIWDQISTERNQNENHSMEDLKDPKSLLIKHSLPVSQHSRLKSTLLRVFSCMPLQSRH</sequence>
<keyword evidence="1" id="KW-0479">Metal-binding</keyword>
<dbReference type="GO" id="GO:0008270">
    <property type="term" value="F:zinc ion binding"/>
    <property type="evidence" value="ECO:0007669"/>
    <property type="project" value="UniProtKB-KW"/>
</dbReference>
<dbReference type="InterPro" id="IPR013083">
    <property type="entry name" value="Znf_RING/FYVE/PHD"/>
</dbReference>